<accession>A0A2U8GZ92</accession>
<name>A0A2U8GZ92_9RHOO</name>
<feature type="chain" id="PRO_5015916878" description="DUF2796 domain-containing protein" evidence="1">
    <location>
        <begin position="20"/>
        <end position="169"/>
    </location>
</feature>
<keyword evidence="1" id="KW-0732">Signal</keyword>
<evidence type="ECO:0008006" key="4">
    <source>
        <dbReference type="Google" id="ProtNLM"/>
    </source>
</evidence>
<sequence>MKQRTVALAMLLSASTAFAQHLPHEHGVAELRVAIAGNTLQIEFESPLDNLVGFEHAPRSDAERMALAQAEVILKGVERIVTLPAKAACAVLRTELEQPFAESSAGNDSGHAEMSVVHTLQCATPSALTGLEVRLFEQFPRIREIRAERASPRGQVAAKLTPKQRMLSL</sequence>
<dbReference type="RefSeq" id="WP_108971737.1">
    <property type="nucleotide sequence ID" value="NZ_CP022188.1"/>
</dbReference>
<dbReference type="OrthoDB" id="7346546at2"/>
<organism evidence="2 3">
    <name type="scientific">Parazoarcus communis</name>
    <dbReference type="NCBI Taxonomy" id="41977"/>
    <lineage>
        <taxon>Bacteria</taxon>
        <taxon>Pseudomonadati</taxon>
        <taxon>Pseudomonadota</taxon>
        <taxon>Betaproteobacteria</taxon>
        <taxon>Rhodocyclales</taxon>
        <taxon>Zoogloeaceae</taxon>
        <taxon>Parazoarcus</taxon>
    </lineage>
</organism>
<feature type="signal peptide" evidence="1">
    <location>
        <begin position="1"/>
        <end position="19"/>
    </location>
</feature>
<evidence type="ECO:0000256" key="1">
    <source>
        <dbReference type="SAM" id="SignalP"/>
    </source>
</evidence>
<gene>
    <name evidence="2" type="ORF">CEW87_05130</name>
</gene>
<dbReference type="EMBL" id="CP022188">
    <property type="protein sequence ID" value="AWI78798.1"/>
    <property type="molecule type" value="Genomic_DNA"/>
</dbReference>
<dbReference type="InterPro" id="IPR021253">
    <property type="entry name" value="ZrgA-like"/>
</dbReference>
<proteinExistence type="predicted"/>
<protein>
    <recommendedName>
        <fullName evidence="4">DUF2796 domain-containing protein</fullName>
    </recommendedName>
</protein>
<evidence type="ECO:0000313" key="2">
    <source>
        <dbReference type="EMBL" id="AWI78798.1"/>
    </source>
</evidence>
<dbReference type="AlphaFoldDB" id="A0A2U8GZ92"/>
<evidence type="ECO:0000313" key="3">
    <source>
        <dbReference type="Proteomes" id="UP000244902"/>
    </source>
</evidence>
<reference evidence="2 3" key="1">
    <citation type="submission" date="2017-06" db="EMBL/GenBank/DDBJ databases">
        <title>Azoarcus sp. TSNA42 complete genome sequence.</title>
        <authorList>
            <person name="Woo J.-H."/>
            <person name="Kim H.-S."/>
        </authorList>
    </citation>
    <scope>NUCLEOTIDE SEQUENCE [LARGE SCALE GENOMIC DNA]</scope>
    <source>
        <strain evidence="2 3">TSNA42</strain>
    </source>
</reference>
<dbReference type="Proteomes" id="UP000244902">
    <property type="component" value="Chromosome"/>
</dbReference>
<dbReference type="Pfam" id="PF10986">
    <property type="entry name" value="ZrgA"/>
    <property type="match status" value="1"/>
</dbReference>